<keyword evidence="2" id="KW-0472">Membrane</keyword>
<dbReference type="EMBL" id="VIWX01000007">
    <property type="protein sequence ID" value="TWF92574.1"/>
    <property type="molecule type" value="Genomic_DNA"/>
</dbReference>
<feature type="compositionally biased region" description="Basic and acidic residues" evidence="1">
    <location>
        <begin position="12"/>
        <end position="24"/>
    </location>
</feature>
<proteinExistence type="predicted"/>
<gene>
    <name evidence="3" type="ORF">FHU35_17217</name>
</gene>
<keyword evidence="2" id="KW-0812">Transmembrane</keyword>
<comment type="caution">
    <text evidence="3">The sequence shown here is derived from an EMBL/GenBank/DDBJ whole genome shotgun (WGS) entry which is preliminary data.</text>
</comment>
<evidence type="ECO:0000313" key="4">
    <source>
        <dbReference type="Proteomes" id="UP000316184"/>
    </source>
</evidence>
<organism evidence="3 4">
    <name type="scientific">Saccharopolyspora dendranthemae</name>
    <dbReference type="NCBI Taxonomy" id="1181886"/>
    <lineage>
        <taxon>Bacteria</taxon>
        <taxon>Bacillati</taxon>
        <taxon>Actinomycetota</taxon>
        <taxon>Actinomycetes</taxon>
        <taxon>Pseudonocardiales</taxon>
        <taxon>Pseudonocardiaceae</taxon>
        <taxon>Saccharopolyspora</taxon>
    </lineage>
</organism>
<evidence type="ECO:0000256" key="2">
    <source>
        <dbReference type="SAM" id="Phobius"/>
    </source>
</evidence>
<evidence type="ECO:0000313" key="3">
    <source>
        <dbReference type="EMBL" id="TWF92574.1"/>
    </source>
</evidence>
<reference evidence="3 4" key="1">
    <citation type="submission" date="2019-06" db="EMBL/GenBank/DDBJ databases">
        <title>Sequencing the genomes of 1000 actinobacteria strains.</title>
        <authorList>
            <person name="Klenk H.-P."/>
        </authorList>
    </citation>
    <scope>NUCLEOTIDE SEQUENCE [LARGE SCALE GENOMIC DNA]</scope>
    <source>
        <strain evidence="3 4">DSM 46699</strain>
    </source>
</reference>
<evidence type="ECO:0000256" key="1">
    <source>
        <dbReference type="SAM" id="MobiDB-lite"/>
    </source>
</evidence>
<feature type="region of interest" description="Disordered" evidence="1">
    <location>
        <begin position="1"/>
        <end position="34"/>
    </location>
</feature>
<feature type="transmembrane region" description="Helical" evidence="2">
    <location>
        <begin position="74"/>
        <end position="94"/>
    </location>
</feature>
<sequence>MTGEPRPPRGPLSRDWRKPEENSRRALSKVPHPPEGAGRILESFHPTIASSYTFGFGISLAVLGLLTLQDLGFWWMHVWWLWLFVVPWPFLFVLKRSRIRISAGADWLMYGKSGLIKTYELTKVNLDGSGWNAVLEIEDRAGERIRAPLRRFQYNRELWDLVYLGLLHSVQAGPARSNAAADAQLGLKVPAHHREWEFPEC</sequence>
<protein>
    <submittedName>
        <fullName evidence="3">Uncharacterized protein</fullName>
    </submittedName>
</protein>
<dbReference type="Proteomes" id="UP000316184">
    <property type="component" value="Unassembled WGS sequence"/>
</dbReference>
<accession>A0A561TZP9</accession>
<name>A0A561TZP9_9PSEU</name>
<keyword evidence="2" id="KW-1133">Transmembrane helix</keyword>
<keyword evidence="4" id="KW-1185">Reference proteome</keyword>
<feature type="transmembrane region" description="Helical" evidence="2">
    <location>
        <begin position="49"/>
        <end position="68"/>
    </location>
</feature>
<dbReference type="AlphaFoldDB" id="A0A561TZP9"/>